<gene>
    <name evidence="9" type="ORF">ACFSVN_00095</name>
</gene>
<dbReference type="InterPro" id="IPR005467">
    <property type="entry name" value="His_kinase_dom"/>
</dbReference>
<evidence type="ECO:0000256" key="4">
    <source>
        <dbReference type="ARBA" id="ARBA00022679"/>
    </source>
</evidence>
<keyword evidence="5" id="KW-0547">Nucleotide-binding</keyword>
<protein>
    <recommendedName>
        <fullName evidence="2">histidine kinase</fullName>
        <ecNumber evidence="2">2.7.13.3</ecNumber>
    </recommendedName>
</protein>
<dbReference type="GO" id="GO:0016301">
    <property type="term" value="F:kinase activity"/>
    <property type="evidence" value="ECO:0007669"/>
    <property type="project" value="UniProtKB-KW"/>
</dbReference>
<keyword evidence="10" id="KW-1185">Reference proteome</keyword>
<dbReference type="InterPro" id="IPR003018">
    <property type="entry name" value="GAF"/>
</dbReference>
<keyword evidence="3" id="KW-0597">Phosphoprotein</keyword>
<dbReference type="SUPFAM" id="SSF55781">
    <property type="entry name" value="GAF domain-like"/>
    <property type="match status" value="1"/>
</dbReference>
<name>A0ABW5JDP0_9BACT</name>
<evidence type="ECO:0000256" key="7">
    <source>
        <dbReference type="ARBA" id="ARBA00022840"/>
    </source>
</evidence>
<dbReference type="Gene3D" id="3.30.450.40">
    <property type="match status" value="1"/>
</dbReference>
<dbReference type="PROSITE" id="PS50109">
    <property type="entry name" value="HIS_KIN"/>
    <property type="match status" value="1"/>
</dbReference>
<dbReference type="InterPro" id="IPR036890">
    <property type="entry name" value="HATPase_C_sf"/>
</dbReference>
<dbReference type="InterPro" id="IPR029016">
    <property type="entry name" value="GAF-like_dom_sf"/>
</dbReference>
<dbReference type="Proteomes" id="UP001597460">
    <property type="component" value="Unassembled WGS sequence"/>
</dbReference>
<dbReference type="Pfam" id="PF02518">
    <property type="entry name" value="HATPase_c"/>
    <property type="match status" value="1"/>
</dbReference>
<evidence type="ECO:0000313" key="10">
    <source>
        <dbReference type="Proteomes" id="UP001597460"/>
    </source>
</evidence>
<keyword evidence="7" id="KW-0067">ATP-binding</keyword>
<organism evidence="9 10">
    <name type="scientific">Gracilimonas halophila</name>
    <dbReference type="NCBI Taxonomy" id="1834464"/>
    <lineage>
        <taxon>Bacteria</taxon>
        <taxon>Pseudomonadati</taxon>
        <taxon>Balneolota</taxon>
        <taxon>Balneolia</taxon>
        <taxon>Balneolales</taxon>
        <taxon>Balneolaceae</taxon>
        <taxon>Gracilimonas</taxon>
    </lineage>
</organism>
<dbReference type="EC" id="2.7.13.3" evidence="2"/>
<dbReference type="RefSeq" id="WP_390296751.1">
    <property type="nucleotide sequence ID" value="NZ_JBHULI010000001.1"/>
</dbReference>
<proteinExistence type="predicted"/>
<keyword evidence="4" id="KW-0808">Transferase</keyword>
<dbReference type="EMBL" id="JBHULI010000001">
    <property type="protein sequence ID" value="MFD2530841.1"/>
    <property type="molecule type" value="Genomic_DNA"/>
</dbReference>
<dbReference type="PANTHER" id="PTHR41523">
    <property type="entry name" value="TWO-COMPONENT SYSTEM SENSOR PROTEIN"/>
    <property type="match status" value="1"/>
</dbReference>
<accession>A0ABW5JDP0</accession>
<dbReference type="SMART" id="SM00065">
    <property type="entry name" value="GAF"/>
    <property type="match status" value="1"/>
</dbReference>
<evidence type="ECO:0000313" key="9">
    <source>
        <dbReference type="EMBL" id="MFD2530841.1"/>
    </source>
</evidence>
<dbReference type="Pfam" id="PF01590">
    <property type="entry name" value="GAF"/>
    <property type="match status" value="1"/>
</dbReference>
<evidence type="ECO:0000256" key="2">
    <source>
        <dbReference type="ARBA" id="ARBA00012438"/>
    </source>
</evidence>
<dbReference type="SUPFAM" id="SSF55874">
    <property type="entry name" value="ATPase domain of HSP90 chaperone/DNA topoisomerase II/histidine kinase"/>
    <property type="match status" value="1"/>
</dbReference>
<comment type="catalytic activity">
    <reaction evidence="1">
        <text>ATP + protein L-histidine = ADP + protein N-phospho-L-histidine.</text>
        <dbReference type="EC" id="2.7.13.3"/>
    </reaction>
</comment>
<evidence type="ECO:0000256" key="3">
    <source>
        <dbReference type="ARBA" id="ARBA00022553"/>
    </source>
</evidence>
<dbReference type="Pfam" id="PF07568">
    <property type="entry name" value="HisKA_2"/>
    <property type="match status" value="1"/>
</dbReference>
<evidence type="ECO:0000256" key="6">
    <source>
        <dbReference type="ARBA" id="ARBA00022777"/>
    </source>
</evidence>
<reference evidence="10" key="1">
    <citation type="journal article" date="2019" name="Int. J. Syst. Evol. Microbiol.">
        <title>The Global Catalogue of Microorganisms (GCM) 10K type strain sequencing project: providing services to taxonomists for standard genome sequencing and annotation.</title>
        <authorList>
            <consortium name="The Broad Institute Genomics Platform"/>
            <consortium name="The Broad Institute Genome Sequencing Center for Infectious Disease"/>
            <person name="Wu L."/>
            <person name="Ma J."/>
        </authorList>
    </citation>
    <scope>NUCLEOTIDE SEQUENCE [LARGE SCALE GENOMIC DNA]</scope>
    <source>
        <strain evidence="10">KCTC 52042</strain>
    </source>
</reference>
<dbReference type="InterPro" id="IPR003594">
    <property type="entry name" value="HATPase_dom"/>
</dbReference>
<dbReference type="Gene3D" id="3.30.565.10">
    <property type="entry name" value="Histidine kinase-like ATPase, C-terminal domain"/>
    <property type="match status" value="1"/>
</dbReference>
<keyword evidence="6 9" id="KW-0418">Kinase</keyword>
<sequence length="366" mass="40622">MHVVEGINRTLELKGVLYNCMEAAKVVMNAEASSLMLLDEMTGDLNVSIPTGPVKDKIMGMAIPKSKGIGGWVISYNQPFISNDVTESDIFWKDLTDDFTTKNIICVPLRNEHGEAFGVLQAINRKDGKPFVNEDVAMFESLALHASSAIERSREYESMKGRLHDREVQIAEIHHRLKNNLSTICALLEFDLNELSDSKSRRAISAANSRLRAVAIAHSLLYDQDEIDQIVLSKYLGSVIQNIEKVFKDPEKEIYIQSSIEETDLDANRAMLCGMIVNELLTNAYKHAFEGKRGGEIVVTLKEAPNNEIVLIVADNGIGFQDQGDNSSTKPTGHFILKALARKLKAEISFKENPEIGAACLLKFPV</sequence>
<evidence type="ECO:0000256" key="1">
    <source>
        <dbReference type="ARBA" id="ARBA00000085"/>
    </source>
</evidence>
<dbReference type="InterPro" id="IPR011495">
    <property type="entry name" value="Sig_transdc_His_kin_sub2_dim/P"/>
</dbReference>
<evidence type="ECO:0000259" key="8">
    <source>
        <dbReference type="PROSITE" id="PS50109"/>
    </source>
</evidence>
<dbReference type="PANTHER" id="PTHR41523:SF8">
    <property type="entry name" value="ETHYLENE RESPONSE SENSOR PROTEIN"/>
    <property type="match status" value="1"/>
</dbReference>
<comment type="caution">
    <text evidence="9">The sequence shown here is derived from an EMBL/GenBank/DDBJ whole genome shotgun (WGS) entry which is preliminary data.</text>
</comment>
<evidence type="ECO:0000256" key="5">
    <source>
        <dbReference type="ARBA" id="ARBA00022741"/>
    </source>
</evidence>
<feature type="domain" description="Histidine kinase" evidence="8">
    <location>
        <begin position="172"/>
        <end position="366"/>
    </location>
</feature>